<name>A0ACC2Q1Y3_9NEOP</name>
<organism evidence="1 2">
    <name type="scientific">Mythimna loreyi</name>
    <dbReference type="NCBI Taxonomy" id="667449"/>
    <lineage>
        <taxon>Eukaryota</taxon>
        <taxon>Metazoa</taxon>
        <taxon>Ecdysozoa</taxon>
        <taxon>Arthropoda</taxon>
        <taxon>Hexapoda</taxon>
        <taxon>Insecta</taxon>
        <taxon>Pterygota</taxon>
        <taxon>Neoptera</taxon>
        <taxon>Endopterygota</taxon>
        <taxon>Lepidoptera</taxon>
        <taxon>Glossata</taxon>
        <taxon>Ditrysia</taxon>
        <taxon>Noctuoidea</taxon>
        <taxon>Noctuidae</taxon>
        <taxon>Noctuinae</taxon>
        <taxon>Hadenini</taxon>
        <taxon>Mythimna</taxon>
    </lineage>
</organism>
<dbReference type="EMBL" id="CM056806">
    <property type="protein sequence ID" value="KAJ8704880.1"/>
    <property type="molecule type" value="Genomic_DNA"/>
</dbReference>
<proteinExistence type="predicted"/>
<evidence type="ECO:0000313" key="1">
    <source>
        <dbReference type="EMBL" id="KAJ8704880.1"/>
    </source>
</evidence>
<accession>A0ACC2Q1Y3</accession>
<sequence length="1836" mass="206578">MHVGIHDKKKNGQFVTVDGKNISEVYNNWGSDQPDNKKEDEYCVSMNQDGDLHDVSCKMKLVFMCKKESATDKTSDKTSDETSDELSDNKIDKGSDSDPYFQNTLDNRNKDSMTKKGYEYIKQFKSYYKFHPTEMNWEDAKETCEEEGAKLYYPENGREASYMLLYWKTHKHTHGTWMYLGIRAKNPNRQFVTVDGKDITEVYNNWAPGQPDNYKNAEYCVHMNLMGELNDITCGSIYVFMCKKEGQEESDKESGKESDKNPDKESSKESGKESDKESGKESDKNPDKEPDKNPDKESSKESGKESDKESGKESDKNPDKEPDKNPDRESSKESGKESDKESGKESDKNPDKEPDKNPDKESSKESGKESDKESGKESDKNPDKEPDKNPDKESSKESGKESDKNPDKESSKESGKESDKNPDKESDSEAGKESDQNPDKNPDKDSDKNPDKESSKESGKESGKESDKESGKESDKNPDKESSKESGKESDKESGKESDKNPDKESSKESGKESDKNPDKESSKESGKESDKESGKESDKNPDKESSKESGKESDKNPDKESSKESGKESDKESGKESDKNPDKESSKESGKESDKNPDKESSKESSKESDKESGKESDKKPDKESDSESSTESDKESPFNTNQDNHNMAMKTYLFWPNASIPFYINPNHFDHDQRLMITKAIAHLAFKTCLKFAPVLAPPTADQHVMTFINPEGIKRCKIEIQGHSSNRPHEIVLGYECLQPPEIYMMIIRALGLPFEHNRMRRDEHIEVMVQNIEPHYDAVILLLYPEDQNVPLPRHIGSFIDKISKVDKHLNKVATVWNCDYVSGGRLVLSPTGKITPYHDARVIKDAAYKGMLRALEAGAKKPLLVVQNVVNFPDGQLVCILGALEALYIPLQIRERDNTKNFLKIGFHSEEKLSDKFEKTVRNAIALEKSRIFARDIAGSDPERMTPANIVNFVQLEFANDSNISIKIIDDQDIISEDYPLLAAVSRAANRIDRHKARVVEIEYRPSDMARVTQTLMLVGKGVTYDTGGADLKISGKMAGMCRDKSGAAAVAGFLKACSLMKPSHLKVIGVLCLCRNSIGEDSYVPDELLVSKSGKTVRVTNTDAEGRFAMADALFKMGEIAEKELNPHLYTIATLTGHARLCYGNHSAAIDNYNARGTNHASALQFSGARVGEGFEVSYIRPEDLSVNNGKCKGDDLVQVDMDAKSRHHQLAGGFLIKVGGLEEKNVKYTHLDIAGGAGSPPYYIPLFTKDSLLPSVLEALAYDYNSVMHFGERDYSKNGHKTIIFKGMKTQSRRGLTKTDLKKLELIYGPECRKRDRAEKIAICQSFPGVGRRKREIKEFPMNMSLRANPNITPPPLVIAGIIEKTKEKAKDTKAEEDTLKTLGIENAAEKIKKLTYELSAVALKNANEKYCNATLNDTAKNTNSTQDSDVLGILQIIADFAKTIVDNAVGNPKEFCQNSETIEDYQRQCTSHNDRRCPKSYRSECLSSDVVIKLVDKYKESENNNKKNIKEMKIKNVSNDTLTITTSKANLRRKREANTTAEDKKENNETIKSENVKDKVKLMKEERIKEIENDESAKMPVVRSKFTDKRYKVQDRNDGSNWDESDTSLEKKVLEPEKSLKNKELLKKVMSEGTGSILRKVKEAEEEMGSENEEKEKKPTGSSEENSIQETEEDSIEKKKKKSEKVLSEEDSKEKKKKKKEKVPLEVIEVNVDDDPPPKTSAKSKRTRKPGKVPKTVELSQLNKEFYHERKWPDGVVFYVIDKLEDFDLDDVRKRLNEVNSILMEKTCVSLRELDAKEAPGFDDYIVLDSSPDYVTGRVGRKQVIIII</sequence>
<reference evidence="1" key="1">
    <citation type="submission" date="2023-03" db="EMBL/GenBank/DDBJ databases">
        <title>Chromosome-level genomes of two armyworms, Mythimna separata and Mythimna loreyi, provide insights into the biosynthesis and reception of sex pheromones.</title>
        <authorList>
            <person name="Zhao H."/>
        </authorList>
    </citation>
    <scope>NUCLEOTIDE SEQUENCE</scope>
    <source>
        <strain evidence="1">BeijingLab</strain>
    </source>
</reference>
<dbReference type="Proteomes" id="UP001231649">
    <property type="component" value="Chromosome 30"/>
</dbReference>
<gene>
    <name evidence="1" type="ORF">PYW08_012200</name>
</gene>
<comment type="caution">
    <text evidence="1">The sequence shown here is derived from an EMBL/GenBank/DDBJ whole genome shotgun (WGS) entry which is preliminary data.</text>
</comment>
<protein>
    <submittedName>
        <fullName evidence="1">Uncharacterized protein</fullName>
    </submittedName>
</protein>
<keyword evidence="2" id="KW-1185">Reference proteome</keyword>
<evidence type="ECO:0000313" key="2">
    <source>
        <dbReference type="Proteomes" id="UP001231649"/>
    </source>
</evidence>